<dbReference type="AlphaFoldDB" id="A0A820HFR3"/>
<feature type="compositionally biased region" description="Acidic residues" evidence="1">
    <location>
        <begin position="15"/>
        <end position="26"/>
    </location>
</feature>
<accession>A0A820HFR3</accession>
<evidence type="ECO:0000256" key="1">
    <source>
        <dbReference type="SAM" id="MobiDB-lite"/>
    </source>
</evidence>
<organism evidence="2 3">
    <name type="scientific">Rotaria magnacalcarata</name>
    <dbReference type="NCBI Taxonomy" id="392030"/>
    <lineage>
        <taxon>Eukaryota</taxon>
        <taxon>Metazoa</taxon>
        <taxon>Spiralia</taxon>
        <taxon>Gnathifera</taxon>
        <taxon>Rotifera</taxon>
        <taxon>Eurotatoria</taxon>
        <taxon>Bdelloidea</taxon>
        <taxon>Philodinida</taxon>
        <taxon>Philodinidae</taxon>
        <taxon>Rotaria</taxon>
    </lineage>
</organism>
<feature type="region of interest" description="Disordered" evidence="1">
    <location>
        <begin position="15"/>
        <end position="36"/>
    </location>
</feature>
<sequence>SERLIVDYSFVNDDDVEQNSDDEASDANDNTSECSDADYESNEMFFDNDNQNIHNVKEDVECLLMALGPILYIFHQDIPKPHLLHPNIIQNLAIKPETKKTVTITWVATQ</sequence>
<feature type="non-terminal residue" evidence="2">
    <location>
        <position position="1"/>
    </location>
</feature>
<dbReference type="EMBL" id="CAJOBF010010701">
    <property type="protein sequence ID" value="CAF4295216.1"/>
    <property type="molecule type" value="Genomic_DNA"/>
</dbReference>
<gene>
    <name evidence="2" type="ORF">UXM345_LOCUS33101</name>
</gene>
<protein>
    <submittedName>
        <fullName evidence="2">Uncharacterized protein</fullName>
    </submittedName>
</protein>
<dbReference type="Proteomes" id="UP000663842">
    <property type="component" value="Unassembled WGS sequence"/>
</dbReference>
<reference evidence="2" key="1">
    <citation type="submission" date="2021-02" db="EMBL/GenBank/DDBJ databases">
        <authorList>
            <person name="Nowell W R."/>
        </authorList>
    </citation>
    <scope>NUCLEOTIDE SEQUENCE</scope>
</reference>
<proteinExistence type="predicted"/>
<name>A0A820HFR3_9BILA</name>
<comment type="caution">
    <text evidence="2">The sequence shown here is derived from an EMBL/GenBank/DDBJ whole genome shotgun (WGS) entry which is preliminary data.</text>
</comment>
<evidence type="ECO:0000313" key="3">
    <source>
        <dbReference type="Proteomes" id="UP000663842"/>
    </source>
</evidence>
<evidence type="ECO:0000313" key="2">
    <source>
        <dbReference type="EMBL" id="CAF4295216.1"/>
    </source>
</evidence>